<proteinExistence type="predicted"/>
<gene>
    <name evidence="1" type="ORF">Patl1_04942</name>
</gene>
<sequence length="157" mass="16630">MKSFSPARRKALSQPITPPQAPLLLIFPAAGPPGEALPSPERPSLLPLISPQQRLQDQFTYTIGGLQLPCIIFPLPEPVAPVISTPDGLYLFTGGVSGSIYVISLPSGDILRSFSAHKKPVTCLEISIDGSLLISGGDDGRIVTVPIFQLVDHHTSG</sequence>
<accession>A0ACC1BTT3</accession>
<comment type="caution">
    <text evidence="1">The sequence shown here is derived from an EMBL/GenBank/DDBJ whole genome shotgun (WGS) entry which is preliminary data.</text>
</comment>
<dbReference type="EMBL" id="CM047899">
    <property type="protein sequence ID" value="KAJ0102531.1"/>
    <property type="molecule type" value="Genomic_DNA"/>
</dbReference>
<protein>
    <submittedName>
        <fullName evidence="1">Uncharacterized protein</fullName>
    </submittedName>
</protein>
<dbReference type="Proteomes" id="UP001164250">
    <property type="component" value="Chromosome 3"/>
</dbReference>
<organism evidence="1 2">
    <name type="scientific">Pistacia atlantica</name>
    <dbReference type="NCBI Taxonomy" id="434234"/>
    <lineage>
        <taxon>Eukaryota</taxon>
        <taxon>Viridiplantae</taxon>
        <taxon>Streptophyta</taxon>
        <taxon>Embryophyta</taxon>
        <taxon>Tracheophyta</taxon>
        <taxon>Spermatophyta</taxon>
        <taxon>Magnoliopsida</taxon>
        <taxon>eudicotyledons</taxon>
        <taxon>Gunneridae</taxon>
        <taxon>Pentapetalae</taxon>
        <taxon>rosids</taxon>
        <taxon>malvids</taxon>
        <taxon>Sapindales</taxon>
        <taxon>Anacardiaceae</taxon>
        <taxon>Pistacia</taxon>
    </lineage>
</organism>
<name>A0ACC1BTT3_9ROSI</name>
<keyword evidence="2" id="KW-1185">Reference proteome</keyword>
<evidence type="ECO:0000313" key="1">
    <source>
        <dbReference type="EMBL" id="KAJ0102531.1"/>
    </source>
</evidence>
<reference evidence="2" key="1">
    <citation type="journal article" date="2023" name="G3 (Bethesda)">
        <title>Genome assembly and association tests identify interacting loci associated with vigor, precocity, and sex in interspecific pistachio rootstocks.</title>
        <authorList>
            <person name="Palmer W."/>
            <person name="Jacygrad E."/>
            <person name="Sagayaradj S."/>
            <person name="Cavanaugh K."/>
            <person name="Han R."/>
            <person name="Bertier L."/>
            <person name="Beede B."/>
            <person name="Kafkas S."/>
            <person name="Golino D."/>
            <person name="Preece J."/>
            <person name="Michelmore R."/>
        </authorList>
    </citation>
    <scope>NUCLEOTIDE SEQUENCE [LARGE SCALE GENOMIC DNA]</scope>
</reference>
<evidence type="ECO:0000313" key="2">
    <source>
        <dbReference type="Proteomes" id="UP001164250"/>
    </source>
</evidence>